<dbReference type="SUPFAM" id="SSF52540">
    <property type="entry name" value="P-loop containing nucleoside triphosphate hydrolases"/>
    <property type="match status" value="1"/>
</dbReference>
<dbReference type="Gene3D" id="3.40.850.10">
    <property type="entry name" value="Kinesin motor domain"/>
    <property type="match status" value="1"/>
</dbReference>
<dbReference type="GO" id="GO:0005524">
    <property type="term" value="F:ATP binding"/>
    <property type="evidence" value="ECO:0007669"/>
    <property type="project" value="UniProtKB-KW"/>
</dbReference>
<dbReference type="GO" id="GO:0051231">
    <property type="term" value="P:spindle elongation"/>
    <property type="evidence" value="ECO:0007669"/>
    <property type="project" value="TreeGrafter"/>
</dbReference>
<dbReference type="PANTHER" id="PTHR47970:SF12">
    <property type="entry name" value="KINESIN FAMILY MEMBER 11"/>
    <property type="match status" value="1"/>
</dbReference>
<evidence type="ECO:0000259" key="12">
    <source>
        <dbReference type="PROSITE" id="PS50067"/>
    </source>
</evidence>
<comment type="subcellular location">
    <subcellularLocation>
        <location evidence="1">Cytoplasm</location>
        <location evidence="1">Cytoskeleton</location>
    </subcellularLocation>
</comment>
<feature type="domain" description="Kinesin motor" evidence="12">
    <location>
        <begin position="1"/>
        <end position="234"/>
    </location>
</feature>
<keyword evidence="10" id="KW-0175">Coiled coil</keyword>
<evidence type="ECO:0000256" key="5">
    <source>
        <dbReference type="ARBA" id="ARBA00022840"/>
    </source>
</evidence>
<evidence type="ECO:0000256" key="8">
    <source>
        <dbReference type="PROSITE-ProRule" id="PRU00283"/>
    </source>
</evidence>
<dbReference type="GO" id="GO:0005634">
    <property type="term" value="C:nucleus"/>
    <property type="evidence" value="ECO:0007669"/>
    <property type="project" value="TreeGrafter"/>
</dbReference>
<dbReference type="AlphaFoldDB" id="A0AAN7ZJ60"/>
<name>A0AAN7ZJ60_9COLE</name>
<keyword evidence="2" id="KW-0963">Cytoplasm</keyword>
<comment type="similarity">
    <text evidence="8 9">Belongs to the TRAFAC class myosin-kinesin ATPase superfamily. Kinesin family.</text>
</comment>
<keyword evidence="14" id="KW-1185">Reference proteome</keyword>
<sequence>MTGGLPNFNPSGLSSNNSTSSVNSDFQDSSFSSDNGTILVIRITFTNLSPQTYLLCYRIFEGQRNKGAVIIQGIAEITVHNKQDLFKLLQKGLHKRQTASTNMNDRSSRSHAVFSIIVHTREAAEDGEILVKTGKLNLVDLAGSENIGRSGSLERRAREAGNINQSLLTLGRVIKALAENNSHIPFRESKLTRILQDSLGGRTKTVIIATISPCALSIDETLSTLDYAFKARVITNKPEVNQRISQKALITQYVDEIRRLKGDIKAAQTGEGIRMDRDNYNNLVTNVQISIDKVTHSALHIQNLEKELKLLQEEKEQRDREYEALNKSFEETHIELEKEREMCAKIELERRTQEYLANRYKMNATNLYEEAKSLLDIVQSTSSNEALLRNKVEHLYTINNINRDLIQTNSEDVEKLCSASLRDLTSHSAVFSDRYNRIMKLIKNTSDWHKKVCDEVTDLLSFVYSIMQSQCDTHTITVEEACSDLEQLKTKNASQLSLVANSLTSILDTGNLQFYSEMKDLLLIESQRQINFCVNISNRMSELNSLIQSSVEELPVDLNILKNDILNEIQLLSEGIQRKIDINEDGLSQTVDLRNNLLKAIYLGFEAIENDAEKGKEYDGYNMTRSENVQNKLATHTDTILNKLADYSSKTSTICDKEYTEFPDPNSAIEKFESMIQDHVIYFDEQITQTVKNYEDNGTEIGKYCGEICAEHASRLEDNERDMHVSIKHFIIKTRSIKAVYA</sequence>
<dbReference type="InterPro" id="IPR027417">
    <property type="entry name" value="P-loop_NTPase"/>
</dbReference>
<feature type="compositionally biased region" description="Low complexity" evidence="11">
    <location>
        <begin position="9"/>
        <end position="26"/>
    </location>
</feature>
<feature type="coiled-coil region" evidence="10">
    <location>
        <begin position="294"/>
        <end position="328"/>
    </location>
</feature>
<comment type="caution">
    <text evidence="8">Lacks conserved residue(s) required for the propagation of feature annotation.</text>
</comment>
<dbReference type="GO" id="GO:0072686">
    <property type="term" value="C:mitotic spindle"/>
    <property type="evidence" value="ECO:0007669"/>
    <property type="project" value="TreeGrafter"/>
</dbReference>
<evidence type="ECO:0000256" key="1">
    <source>
        <dbReference type="ARBA" id="ARBA00004245"/>
    </source>
</evidence>
<evidence type="ECO:0000256" key="2">
    <source>
        <dbReference type="ARBA" id="ARBA00022490"/>
    </source>
</evidence>
<keyword evidence="4 9" id="KW-0547">Nucleotide-binding</keyword>
<evidence type="ECO:0000313" key="13">
    <source>
        <dbReference type="EMBL" id="KAK5641526.1"/>
    </source>
</evidence>
<dbReference type="SMART" id="SM00129">
    <property type="entry name" value="KISc"/>
    <property type="match status" value="1"/>
</dbReference>
<dbReference type="InterPro" id="IPR047149">
    <property type="entry name" value="KIF11-like"/>
</dbReference>
<evidence type="ECO:0000256" key="9">
    <source>
        <dbReference type="RuleBase" id="RU000394"/>
    </source>
</evidence>
<dbReference type="InterPro" id="IPR001752">
    <property type="entry name" value="Kinesin_motor_dom"/>
</dbReference>
<dbReference type="Pfam" id="PF00225">
    <property type="entry name" value="Kinesin"/>
    <property type="match status" value="1"/>
</dbReference>
<dbReference type="PRINTS" id="PR00380">
    <property type="entry name" value="KINESINHEAVY"/>
</dbReference>
<dbReference type="PANTHER" id="PTHR47970">
    <property type="entry name" value="KINESIN-LIKE PROTEIN KIF11"/>
    <property type="match status" value="1"/>
</dbReference>
<keyword evidence="3 9" id="KW-0493">Microtubule</keyword>
<keyword evidence="6 9" id="KW-0505">Motor protein</keyword>
<evidence type="ECO:0000256" key="3">
    <source>
        <dbReference type="ARBA" id="ARBA00022701"/>
    </source>
</evidence>
<dbReference type="PROSITE" id="PS00411">
    <property type="entry name" value="KINESIN_MOTOR_1"/>
    <property type="match status" value="1"/>
</dbReference>
<evidence type="ECO:0000256" key="4">
    <source>
        <dbReference type="ARBA" id="ARBA00022741"/>
    </source>
</evidence>
<keyword evidence="5 9" id="KW-0067">ATP-binding</keyword>
<reference evidence="13 14" key="1">
    <citation type="journal article" date="2024" name="Insects">
        <title>An Improved Chromosome-Level Genome Assembly of the Firefly Pyrocoelia pectoralis.</title>
        <authorList>
            <person name="Fu X."/>
            <person name="Meyer-Rochow V.B."/>
            <person name="Ballantyne L."/>
            <person name="Zhu X."/>
        </authorList>
    </citation>
    <scope>NUCLEOTIDE SEQUENCE [LARGE SCALE GENOMIC DNA]</scope>
    <source>
        <strain evidence="13">XCY_ONT2</strain>
    </source>
</reference>
<evidence type="ECO:0000313" key="14">
    <source>
        <dbReference type="Proteomes" id="UP001329430"/>
    </source>
</evidence>
<evidence type="ECO:0000256" key="11">
    <source>
        <dbReference type="SAM" id="MobiDB-lite"/>
    </source>
</evidence>
<dbReference type="GO" id="GO:0090307">
    <property type="term" value="P:mitotic spindle assembly"/>
    <property type="evidence" value="ECO:0007669"/>
    <property type="project" value="TreeGrafter"/>
</dbReference>
<dbReference type="GO" id="GO:0008017">
    <property type="term" value="F:microtubule binding"/>
    <property type="evidence" value="ECO:0007669"/>
    <property type="project" value="InterPro"/>
</dbReference>
<evidence type="ECO:0000256" key="10">
    <source>
        <dbReference type="SAM" id="Coils"/>
    </source>
</evidence>
<dbReference type="EMBL" id="JAVRBK010000007">
    <property type="protein sequence ID" value="KAK5641526.1"/>
    <property type="molecule type" value="Genomic_DNA"/>
</dbReference>
<keyword evidence="7" id="KW-0206">Cytoskeleton</keyword>
<comment type="caution">
    <text evidence="13">The sequence shown here is derived from an EMBL/GenBank/DDBJ whole genome shotgun (WGS) entry which is preliminary data.</text>
</comment>
<dbReference type="GO" id="GO:0005876">
    <property type="term" value="C:spindle microtubule"/>
    <property type="evidence" value="ECO:0007669"/>
    <property type="project" value="TreeGrafter"/>
</dbReference>
<gene>
    <name evidence="13" type="ORF">RI129_010073</name>
</gene>
<dbReference type="GO" id="GO:0008574">
    <property type="term" value="F:plus-end-directed microtubule motor activity"/>
    <property type="evidence" value="ECO:0007669"/>
    <property type="project" value="TreeGrafter"/>
</dbReference>
<dbReference type="InterPro" id="IPR036961">
    <property type="entry name" value="Kinesin_motor_dom_sf"/>
</dbReference>
<protein>
    <recommendedName>
        <fullName evidence="9">Kinesin-like protein</fullName>
    </recommendedName>
</protein>
<proteinExistence type="inferred from homology"/>
<evidence type="ECO:0000256" key="6">
    <source>
        <dbReference type="ARBA" id="ARBA00023175"/>
    </source>
</evidence>
<dbReference type="GO" id="GO:0007018">
    <property type="term" value="P:microtubule-based movement"/>
    <property type="evidence" value="ECO:0007669"/>
    <property type="project" value="InterPro"/>
</dbReference>
<evidence type="ECO:0000256" key="7">
    <source>
        <dbReference type="ARBA" id="ARBA00023212"/>
    </source>
</evidence>
<dbReference type="InterPro" id="IPR019821">
    <property type="entry name" value="Kinesin_motor_CS"/>
</dbReference>
<dbReference type="Proteomes" id="UP001329430">
    <property type="component" value="Chromosome 7"/>
</dbReference>
<feature type="region of interest" description="Disordered" evidence="11">
    <location>
        <begin position="1"/>
        <end position="26"/>
    </location>
</feature>
<dbReference type="PROSITE" id="PS50067">
    <property type="entry name" value="KINESIN_MOTOR_2"/>
    <property type="match status" value="1"/>
</dbReference>
<accession>A0AAN7ZJ60</accession>
<organism evidence="13 14">
    <name type="scientific">Pyrocoelia pectoralis</name>
    <dbReference type="NCBI Taxonomy" id="417401"/>
    <lineage>
        <taxon>Eukaryota</taxon>
        <taxon>Metazoa</taxon>
        <taxon>Ecdysozoa</taxon>
        <taxon>Arthropoda</taxon>
        <taxon>Hexapoda</taxon>
        <taxon>Insecta</taxon>
        <taxon>Pterygota</taxon>
        <taxon>Neoptera</taxon>
        <taxon>Endopterygota</taxon>
        <taxon>Coleoptera</taxon>
        <taxon>Polyphaga</taxon>
        <taxon>Elateriformia</taxon>
        <taxon>Elateroidea</taxon>
        <taxon>Lampyridae</taxon>
        <taxon>Lampyrinae</taxon>
        <taxon>Pyrocoelia</taxon>
    </lineage>
</organism>